<evidence type="ECO:0000256" key="1">
    <source>
        <dbReference type="SAM" id="Phobius"/>
    </source>
</evidence>
<keyword evidence="1" id="KW-1133">Transmembrane helix</keyword>
<sequence>MLSMVLNHVHLLCLKMAILRIAFIPKVQFQVCPMVGMSFMGCPTSTLEGLALPYMESSSQSHTGVMGLFYILVAEPLHNSNYALHETSERAGPWNSILGLVALCGVAGLIAAIAVMIKTSSKREDGYEPMVA</sequence>
<dbReference type="Proteomes" id="UP000249390">
    <property type="component" value="Unassembled WGS sequence"/>
</dbReference>
<reference evidence="3 4" key="1">
    <citation type="submission" date="2018-06" db="EMBL/GenBank/DDBJ databases">
        <title>The Genome of Cuscuta australis (Dodder) Provides Insight into the Evolution of Plant Parasitism.</title>
        <authorList>
            <person name="Liu H."/>
        </authorList>
    </citation>
    <scope>NUCLEOTIDE SEQUENCE [LARGE SCALE GENOMIC DNA]</scope>
    <source>
        <strain evidence="4">cv. Yunnan</strain>
        <tissue evidence="3">Vines</tissue>
    </source>
</reference>
<feature type="chain" id="PRO_5016367336" description="Nodulin-like domain-containing protein" evidence="2">
    <location>
        <begin position="30"/>
        <end position="132"/>
    </location>
</feature>
<dbReference type="EMBL" id="NQVE01000188">
    <property type="protein sequence ID" value="RAL41453.1"/>
    <property type="molecule type" value="Genomic_DNA"/>
</dbReference>
<proteinExistence type="predicted"/>
<evidence type="ECO:0000256" key="2">
    <source>
        <dbReference type="SAM" id="SignalP"/>
    </source>
</evidence>
<organism evidence="3 4">
    <name type="scientific">Cuscuta australis</name>
    <dbReference type="NCBI Taxonomy" id="267555"/>
    <lineage>
        <taxon>Eukaryota</taxon>
        <taxon>Viridiplantae</taxon>
        <taxon>Streptophyta</taxon>
        <taxon>Embryophyta</taxon>
        <taxon>Tracheophyta</taxon>
        <taxon>Spermatophyta</taxon>
        <taxon>Magnoliopsida</taxon>
        <taxon>eudicotyledons</taxon>
        <taxon>Gunneridae</taxon>
        <taxon>Pentapetalae</taxon>
        <taxon>asterids</taxon>
        <taxon>lamiids</taxon>
        <taxon>Solanales</taxon>
        <taxon>Convolvulaceae</taxon>
        <taxon>Cuscuteae</taxon>
        <taxon>Cuscuta</taxon>
        <taxon>Cuscuta subgen. Grammica</taxon>
        <taxon>Cuscuta sect. Cleistogrammica</taxon>
    </lineage>
</organism>
<keyword evidence="1" id="KW-0812">Transmembrane</keyword>
<feature type="signal peptide" evidence="2">
    <location>
        <begin position="1"/>
        <end position="29"/>
    </location>
</feature>
<keyword evidence="2" id="KW-0732">Signal</keyword>
<keyword evidence="4" id="KW-1185">Reference proteome</keyword>
<keyword evidence="1" id="KW-0472">Membrane</keyword>
<dbReference type="AlphaFoldDB" id="A0A328DC46"/>
<accession>A0A328DC46</accession>
<evidence type="ECO:0008006" key="5">
    <source>
        <dbReference type="Google" id="ProtNLM"/>
    </source>
</evidence>
<gene>
    <name evidence="3" type="ORF">DM860_010247</name>
</gene>
<comment type="caution">
    <text evidence="3">The sequence shown here is derived from an EMBL/GenBank/DDBJ whole genome shotgun (WGS) entry which is preliminary data.</text>
</comment>
<name>A0A328DC46_9ASTE</name>
<protein>
    <recommendedName>
        <fullName evidence="5">Nodulin-like domain-containing protein</fullName>
    </recommendedName>
</protein>
<feature type="transmembrane region" description="Helical" evidence="1">
    <location>
        <begin position="97"/>
        <end position="117"/>
    </location>
</feature>
<evidence type="ECO:0000313" key="3">
    <source>
        <dbReference type="EMBL" id="RAL41453.1"/>
    </source>
</evidence>
<evidence type="ECO:0000313" key="4">
    <source>
        <dbReference type="Proteomes" id="UP000249390"/>
    </source>
</evidence>